<dbReference type="GO" id="GO:0051231">
    <property type="term" value="P:spindle elongation"/>
    <property type="evidence" value="ECO:0007669"/>
    <property type="project" value="TreeGrafter"/>
</dbReference>
<dbReference type="GO" id="GO:0003777">
    <property type="term" value="F:microtubule motor activity"/>
    <property type="evidence" value="ECO:0007669"/>
    <property type="project" value="InterPro"/>
</dbReference>
<keyword evidence="9" id="KW-1185">Reference proteome</keyword>
<dbReference type="Gene3D" id="3.40.850.10">
    <property type="entry name" value="Kinesin motor domain"/>
    <property type="match status" value="1"/>
</dbReference>
<dbReference type="Pfam" id="PF00225">
    <property type="entry name" value="Kinesin"/>
    <property type="match status" value="1"/>
</dbReference>
<dbReference type="GO" id="GO:0008017">
    <property type="term" value="F:microtubule binding"/>
    <property type="evidence" value="ECO:0007669"/>
    <property type="project" value="InterPro"/>
</dbReference>
<keyword evidence="3" id="KW-0547">Nucleotide-binding</keyword>
<dbReference type="GO" id="GO:0007052">
    <property type="term" value="P:mitotic spindle organization"/>
    <property type="evidence" value="ECO:0007669"/>
    <property type="project" value="TreeGrafter"/>
</dbReference>
<dbReference type="AlphaFoldDB" id="A0AAD1XER3"/>
<dbReference type="GO" id="GO:0007018">
    <property type="term" value="P:microtubule-based movement"/>
    <property type="evidence" value="ECO:0007669"/>
    <property type="project" value="InterPro"/>
</dbReference>
<evidence type="ECO:0000256" key="4">
    <source>
        <dbReference type="ARBA" id="ARBA00022840"/>
    </source>
</evidence>
<dbReference type="PROSITE" id="PS50067">
    <property type="entry name" value="KINESIN_MOTOR_2"/>
    <property type="match status" value="1"/>
</dbReference>
<comment type="similarity">
    <text evidence="6">Belongs to the TRAFAC class myosin-kinesin ATPase superfamily. Kinesin family.</text>
</comment>
<evidence type="ECO:0000259" key="7">
    <source>
        <dbReference type="PROSITE" id="PS50067"/>
    </source>
</evidence>
<evidence type="ECO:0000313" key="9">
    <source>
        <dbReference type="Proteomes" id="UP001295684"/>
    </source>
</evidence>
<proteinExistence type="inferred from homology"/>
<sequence length="67" mass="7380">MALTSPKKSHIPYRDSKLTYLLQDSLGGSSFTLVIGCISQTNVEEGLSTLRYLSRIGTVVNHPKVTR</sequence>
<comment type="caution">
    <text evidence="6">Lacks conserved residue(s) required for the propagation of feature annotation.</text>
</comment>
<dbReference type="InterPro" id="IPR036961">
    <property type="entry name" value="Kinesin_motor_dom_sf"/>
</dbReference>
<keyword evidence="4" id="KW-0067">ATP-binding</keyword>
<dbReference type="EMBL" id="CAMPGE010010449">
    <property type="protein sequence ID" value="CAI2369298.1"/>
    <property type="molecule type" value="Genomic_DNA"/>
</dbReference>
<dbReference type="GO" id="GO:0005875">
    <property type="term" value="C:microtubule associated complex"/>
    <property type="evidence" value="ECO:0007669"/>
    <property type="project" value="TreeGrafter"/>
</dbReference>
<dbReference type="GO" id="GO:0005524">
    <property type="term" value="F:ATP binding"/>
    <property type="evidence" value="ECO:0007669"/>
    <property type="project" value="UniProtKB-KW"/>
</dbReference>
<dbReference type="PANTHER" id="PTHR47969:SF15">
    <property type="entry name" value="CHROMOSOME-ASSOCIATED KINESIN KIF4A-RELATED"/>
    <property type="match status" value="1"/>
</dbReference>
<dbReference type="PANTHER" id="PTHR47969">
    <property type="entry name" value="CHROMOSOME-ASSOCIATED KINESIN KIF4A-RELATED"/>
    <property type="match status" value="1"/>
</dbReference>
<evidence type="ECO:0000256" key="1">
    <source>
        <dbReference type="ARBA" id="ARBA00004496"/>
    </source>
</evidence>
<reference evidence="8" key="1">
    <citation type="submission" date="2023-07" db="EMBL/GenBank/DDBJ databases">
        <authorList>
            <consortium name="AG Swart"/>
            <person name="Singh M."/>
            <person name="Singh A."/>
            <person name="Seah K."/>
            <person name="Emmerich C."/>
        </authorList>
    </citation>
    <scope>NUCLEOTIDE SEQUENCE</scope>
    <source>
        <strain evidence="8">DP1</strain>
    </source>
</reference>
<evidence type="ECO:0000313" key="8">
    <source>
        <dbReference type="EMBL" id="CAI2369298.1"/>
    </source>
</evidence>
<evidence type="ECO:0000256" key="2">
    <source>
        <dbReference type="ARBA" id="ARBA00022490"/>
    </source>
</evidence>
<dbReference type="InterPro" id="IPR001752">
    <property type="entry name" value="Kinesin_motor_dom"/>
</dbReference>
<dbReference type="GO" id="GO:0005737">
    <property type="term" value="C:cytoplasm"/>
    <property type="evidence" value="ECO:0007669"/>
    <property type="project" value="UniProtKB-SubCell"/>
</dbReference>
<gene>
    <name evidence="8" type="ORF">ECRASSUSDP1_LOCUS10597</name>
</gene>
<keyword evidence="2" id="KW-0963">Cytoplasm</keyword>
<keyword evidence="5" id="KW-0175">Coiled coil</keyword>
<evidence type="ECO:0000256" key="3">
    <source>
        <dbReference type="ARBA" id="ARBA00022741"/>
    </source>
</evidence>
<name>A0AAD1XER3_EUPCR</name>
<protein>
    <recommendedName>
        <fullName evidence="7">Kinesin motor domain-containing protein</fullName>
    </recommendedName>
</protein>
<evidence type="ECO:0000256" key="6">
    <source>
        <dbReference type="PROSITE-ProRule" id="PRU00283"/>
    </source>
</evidence>
<accession>A0AAD1XER3</accession>
<organism evidence="8 9">
    <name type="scientific">Euplotes crassus</name>
    <dbReference type="NCBI Taxonomy" id="5936"/>
    <lineage>
        <taxon>Eukaryota</taxon>
        <taxon>Sar</taxon>
        <taxon>Alveolata</taxon>
        <taxon>Ciliophora</taxon>
        <taxon>Intramacronucleata</taxon>
        <taxon>Spirotrichea</taxon>
        <taxon>Hypotrichia</taxon>
        <taxon>Euplotida</taxon>
        <taxon>Euplotidae</taxon>
        <taxon>Moneuplotes</taxon>
    </lineage>
</organism>
<evidence type="ECO:0000256" key="5">
    <source>
        <dbReference type="ARBA" id="ARBA00023054"/>
    </source>
</evidence>
<comment type="subcellular location">
    <subcellularLocation>
        <location evidence="1">Cytoplasm</location>
    </subcellularLocation>
</comment>
<dbReference type="InterPro" id="IPR027640">
    <property type="entry name" value="Kinesin-like_fam"/>
</dbReference>
<dbReference type="Proteomes" id="UP001295684">
    <property type="component" value="Unassembled WGS sequence"/>
</dbReference>
<dbReference type="InterPro" id="IPR027417">
    <property type="entry name" value="P-loop_NTPase"/>
</dbReference>
<comment type="caution">
    <text evidence="8">The sequence shown here is derived from an EMBL/GenBank/DDBJ whole genome shotgun (WGS) entry which is preliminary data.</text>
</comment>
<dbReference type="SUPFAM" id="SSF52540">
    <property type="entry name" value="P-loop containing nucleoside triphosphate hydrolases"/>
    <property type="match status" value="1"/>
</dbReference>
<feature type="domain" description="Kinesin motor" evidence="7">
    <location>
        <begin position="1"/>
        <end position="59"/>
    </location>
</feature>